<evidence type="ECO:0000313" key="1">
    <source>
        <dbReference type="EMBL" id="CAI3626149.1"/>
    </source>
</evidence>
<name>A0AAD2DFQ1_9CLOT</name>
<organism evidence="1 2">
    <name type="scientific">Clostridium neonatale</name>
    <dbReference type="NCBI Taxonomy" id="137838"/>
    <lineage>
        <taxon>Bacteria</taxon>
        <taxon>Bacillati</taxon>
        <taxon>Bacillota</taxon>
        <taxon>Clostridia</taxon>
        <taxon>Eubacteriales</taxon>
        <taxon>Clostridiaceae</taxon>
        <taxon>Clostridium</taxon>
    </lineage>
</organism>
<sequence>MTYIIKKRLGFEAVIYTMKRIKKLYQHYINGCAILKITKIMI</sequence>
<dbReference type="AlphaFoldDB" id="A0AAD2DFQ1"/>
<protein>
    <submittedName>
        <fullName evidence="1">Uncharacterized protein</fullName>
    </submittedName>
</protein>
<dbReference type="Proteomes" id="UP001189143">
    <property type="component" value="Unassembled WGS sequence"/>
</dbReference>
<proteinExistence type="predicted"/>
<evidence type="ECO:0000313" key="2">
    <source>
        <dbReference type="Proteomes" id="UP001189143"/>
    </source>
</evidence>
<dbReference type="EMBL" id="CAMTCP010000240">
    <property type="protein sequence ID" value="CAI3626149.1"/>
    <property type="molecule type" value="Genomic_DNA"/>
</dbReference>
<reference evidence="1" key="1">
    <citation type="submission" date="2022-10" db="EMBL/GenBank/DDBJ databases">
        <authorList>
            <person name="Aires J."/>
            <person name="Mesa V."/>
        </authorList>
    </citation>
    <scope>NUCLEOTIDE SEQUENCE</scope>
    <source>
        <strain evidence="1">Clostridium neonatale JD116</strain>
    </source>
</reference>
<gene>
    <name evidence="1" type="ORF">CNEO2_420047</name>
</gene>
<accession>A0AAD2DFQ1</accession>
<comment type="caution">
    <text evidence="1">The sequence shown here is derived from an EMBL/GenBank/DDBJ whole genome shotgun (WGS) entry which is preliminary data.</text>
</comment>